<feature type="region of interest" description="Disordered" evidence="6">
    <location>
        <begin position="354"/>
        <end position="388"/>
    </location>
</feature>
<dbReference type="GO" id="GO:0000124">
    <property type="term" value="C:SAGA complex"/>
    <property type="evidence" value="ECO:0007669"/>
    <property type="project" value="TreeGrafter"/>
</dbReference>
<organism evidence="7 8">
    <name type="scientific">Cinara cedri</name>
    <dbReference type="NCBI Taxonomy" id="506608"/>
    <lineage>
        <taxon>Eukaryota</taxon>
        <taxon>Metazoa</taxon>
        <taxon>Ecdysozoa</taxon>
        <taxon>Arthropoda</taxon>
        <taxon>Hexapoda</taxon>
        <taxon>Insecta</taxon>
        <taxon>Pterygota</taxon>
        <taxon>Neoptera</taxon>
        <taxon>Paraneoptera</taxon>
        <taxon>Hemiptera</taxon>
        <taxon>Sternorrhyncha</taxon>
        <taxon>Aphidomorpha</taxon>
        <taxon>Aphidoidea</taxon>
        <taxon>Aphididae</taxon>
        <taxon>Lachninae</taxon>
        <taxon>Cinara</taxon>
    </lineage>
</organism>
<evidence type="ECO:0000256" key="5">
    <source>
        <dbReference type="ARBA" id="ARBA00023242"/>
    </source>
</evidence>
<reference evidence="7 8" key="1">
    <citation type="submission" date="2019-08" db="EMBL/GenBank/DDBJ databases">
        <authorList>
            <person name="Alioto T."/>
            <person name="Alioto T."/>
            <person name="Gomez Garrido J."/>
        </authorList>
    </citation>
    <scope>NUCLEOTIDE SEQUENCE [LARGE SCALE GENOMIC DNA]</scope>
</reference>
<sequence length="809" mass="92012">MSPRKKRGGMRGRGRGRGISKRRGPRPRQPSLTADDTDAEGTSNDGNVSFEQLPSQSTSLQGQSNAEYNEERELSLPRLKPTAIGENSTLASILSRDRKSDYIMSDDEMDHVQWELESMLTSLILHKNTVKDELSTFASMQFNRSQQKINQNPMLPKITPRAAAEISPVNECRKMKIEFDPTSKELPPNKTESANRFWSQVEPFLARVTKEDVKWLENLVKSYDLNDKLYEIPPLGEHYSKIWAKEELEMQKNQSSSSPRPNKKIKLTERITPDVIELVNRVNSALHDGIPSTPVYQRVVSALKEHAPSEDTEEHFLEFDDEDKPQEMNNTCKEFYAEQNVKKQLNKLGLLGRYSKMVPPPLPPPPPPLPPPPPPLSSQDLPSTSAIPDEDHDEILEEILKCDRELAQLRELNKNSLTKLLEKCHIDYRQQIIKKKIEVVNEKIIHFKRMQNESWTKEKQLAQANKEDEELSFLLNDRSDLLMQLQSIPFDPSSILNLSASDDSESSDEEFDSSKVIKTEKSEPDVNIKEEHDDEYQTANDFELHIKQEVIEENIVCEEVNEDINMELVIKGEMNTEEMEQMVDETNETENINEDKTNEDYRTGQKIDETASINSGRSDTLSPNYFDIANSSCLDNTNSSCLDIVTECMEPVLNCLDTATCLDTNTCLDIANSSLDTVTSDLETVTGLYSASSLDNDSCLDTANINRIDKINVEDKDNSNTYEPVINQSCIEEIQSTSGNVQTSKIELKNSIEIKTEPVEYEQELDLTENNAMIDGIKRELRPRKLNETVYFEQYIGSSSEESDFTLSD</sequence>
<keyword evidence="5" id="KW-0539">Nucleus</keyword>
<evidence type="ECO:0000256" key="4">
    <source>
        <dbReference type="ARBA" id="ARBA00023163"/>
    </source>
</evidence>
<dbReference type="GO" id="GO:0003713">
    <property type="term" value="F:transcription coactivator activity"/>
    <property type="evidence" value="ECO:0007669"/>
    <property type="project" value="TreeGrafter"/>
</dbReference>
<dbReference type="PANTHER" id="PTHR13556:SF2">
    <property type="entry name" value="TRANSCRIPTIONAL ADAPTER 3"/>
    <property type="match status" value="1"/>
</dbReference>
<dbReference type="InterPro" id="IPR019340">
    <property type="entry name" value="Histone_AcTrfase_su3"/>
</dbReference>
<evidence type="ECO:0000313" key="8">
    <source>
        <dbReference type="Proteomes" id="UP000325440"/>
    </source>
</evidence>
<evidence type="ECO:0000256" key="2">
    <source>
        <dbReference type="ARBA" id="ARBA00005330"/>
    </source>
</evidence>
<comment type="similarity">
    <text evidence="2">Belongs to the NGG1 family.</text>
</comment>
<comment type="subcellular location">
    <subcellularLocation>
        <location evidence="1">Nucleus</location>
    </subcellularLocation>
</comment>
<feature type="compositionally biased region" description="Polar residues" evidence="6">
    <location>
        <begin position="30"/>
        <end position="67"/>
    </location>
</feature>
<keyword evidence="3" id="KW-0805">Transcription regulation</keyword>
<evidence type="ECO:0000313" key="7">
    <source>
        <dbReference type="EMBL" id="VVC28440.1"/>
    </source>
</evidence>
<keyword evidence="8" id="KW-1185">Reference proteome</keyword>
<name>A0A5E4M898_9HEMI</name>
<evidence type="ECO:0000256" key="3">
    <source>
        <dbReference type="ARBA" id="ARBA00023015"/>
    </source>
</evidence>
<feature type="compositionally biased region" description="Pro residues" evidence="6">
    <location>
        <begin position="358"/>
        <end position="376"/>
    </location>
</feature>
<dbReference type="EMBL" id="CABPRJ010000481">
    <property type="protein sequence ID" value="VVC28440.1"/>
    <property type="molecule type" value="Genomic_DNA"/>
</dbReference>
<feature type="compositionally biased region" description="Polar residues" evidence="6">
    <location>
        <begin position="377"/>
        <end position="386"/>
    </location>
</feature>
<evidence type="ECO:0000256" key="1">
    <source>
        <dbReference type="ARBA" id="ARBA00004123"/>
    </source>
</evidence>
<keyword evidence="7" id="KW-0808">Transferase</keyword>
<proteinExistence type="inferred from homology"/>
<protein>
    <submittedName>
        <fullName evidence="7">Histone acetyltransferases subunit 3</fullName>
    </submittedName>
</protein>
<dbReference type="GO" id="GO:0016740">
    <property type="term" value="F:transferase activity"/>
    <property type="evidence" value="ECO:0007669"/>
    <property type="project" value="UniProtKB-KW"/>
</dbReference>
<accession>A0A5E4M898</accession>
<feature type="region of interest" description="Disordered" evidence="6">
    <location>
        <begin position="595"/>
        <end position="619"/>
    </location>
</feature>
<dbReference type="OrthoDB" id="1232at2759"/>
<feature type="region of interest" description="Disordered" evidence="6">
    <location>
        <begin position="1"/>
        <end position="81"/>
    </location>
</feature>
<dbReference type="Pfam" id="PF10198">
    <property type="entry name" value="Ada3"/>
    <property type="match status" value="1"/>
</dbReference>
<keyword evidence="4" id="KW-0804">Transcription</keyword>
<gene>
    <name evidence="7" type="ORF">CINCED_3A018679</name>
</gene>
<dbReference type="AlphaFoldDB" id="A0A5E4M898"/>
<feature type="compositionally biased region" description="Basic and acidic residues" evidence="6">
    <location>
        <begin position="595"/>
        <end position="609"/>
    </location>
</feature>
<feature type="compositionally biased region" description="Basic residues" evidence="6">
    <location>
        <begin position="1"/>
        <end position="26"/>
    </location>
</feature>
<dbReference type="Proteomes" id="UP000325440">
    <property type="component" value="Unassembled WGS sequence"/>
</dbReference>
<dbReference type="PANTHER" id="PTHR13556">
    <property type="entry name" value="TRANSCRIPTIONAL ADAPTER 3-RELATED"/>
    <property type="match status" value="1"/>
</dbReference>
<dbReference type="GO" id="GO:0005634">
    <property type="term" value="C:nucleus"/>
    <property type="evidence" value="ECO:0007669"/>
    <property type="project" value="UniProtKB-SubCell"/>
</dbReference>
<dbReference type="GO" id="GO:0006357">
    <property type="term" value="P:regulation of transcription by RNA polymerase II"/>
    <property type="evidence" value="ECO:0007669"/>
    <property type="project" value="TreeGrafter"/>
</dbReference>
<evidence type="ECO:0000256" key="6">
    <source>
        <dbReference type="SAM" id="MobiDB-lite"/>
    </source>
</evidence>